<feature type="compositionally biased region" description="Basic and acidic residues" evidence="7">
    <location>
        <begin position="704"/>
        <end position="713"/>
    </location>
</feature>
<dbReference type="PANTHER" id="PTHR45776">
    <property type="entry name" value="MIP04163P"/>
    <property type="match status" value="1"/>
</dbReference>
<dbReference type="STRING" id="1109443.G4TP42"/>
<feature type="compositionally biased region" description="Gly residues" evidence="7">
    <location>
        <begin position="650"/>
        <end position="664"/>
    </location>
</feature>
<protein>
    <recommendedName>
        <fullName evidence="8">BHLH domain-containing protein</fullName>
    </recommendedName>
</protein>
<feature type="compositionally biased region" description="Low complexity" evidence="7">
    <location>
        <begin position="217"/>
        <end position="226"/>
    </location>
</feature>
<dbReference type="AlphaFoldDB" id="G4TP42"/>
<keyword evidence="6" id="KW-0175">Coiled coil</keyword>
<dbReference type="EMBL" id="CAFZ01000201">
    <property type="protein sequence ID" value="CCA73085.1"/>
    <property type="molecule type" value="Genomic_DNA"/>
</dbReference>
<dbReference type="Proteomes" id="UP000007148">
    <property type="component" value="Unassembled WGS sequence"/>
</dbReference>
<gene>
    <name evidence="9" type="ORF">PIIN_07039</name>
</gene>
<feature type="region of interest" description="Disordered" evidence="7">
    <location>
        <begin position="32"/>
        <end position="73"/>
    </location>
</feature>
<dbReference type="PROSITE" id="PS50888">
    <property type="entry name" value="BHLH"/>
    <property type="match status" value="1"/>
</dbReference>
<feature type="coiled-coil region" evidence="6">
    <location>
        <begin position="492"/>
        <end position="519"/>
    </location>
</feature>
<dbReference type="SMART" id="SM00353">
    <property type="entry name" value="HLH"/>
    <property type="match status" value="1"/>
</dbReference>
<feature type="compositionally biased region" description="Low complexity" evidence="7">
    <location>
        <begin position="640"/>
        <end position="649"/>
    </location>
</feature>
<dbReference type="SUPFAM" id="SSF47459">
    <property type="entry name" value="HLH, helix-loop-helix DNA-binding domain"/>
    <property type="match status" value="1"/>
</dbReference>
<dbReference type="GO" id="GO:0046983">
    <property type="term" value="F:protein dimerization activity"/>
    <property type="evidence" value="ECO:0007669"/>
    <property type="project" value="InterPro"/>
</dbReference>
<dbReference type="OrthoDB" id="690068at2759"/>
<evidence type="ECO:0000256" key="6">
    <source>
        <dbReference type="SAM" id="Coils"/>
    </source>
</evidence>
<feature type="compositionally biased region" description="Low complexity" evidence="7">
    <location>
        <begin position="36"/>
        <end position="70"/>
    </location>
</feature>
<evidence type="ECO:0000313" key="9">
    <source>
        <dbReference type="EMBL" id="CCA73085.1"/>
    </source>
</evidence>
<evidence type="ECO:0000256" key="2">
    <source>
        <dbReference type="ARBA" id="ARBA00023015"/>
    </source>
</evidence>
<organism evidence="9 10">
    <name type="scientific">Serendipita indica (strain DSM 11827)</name>
    <name type="common">Root endophyte fungus</name>
    <name type="synonym">Piriformospora indica</name>
    <dbReference type="NCBI Taxonomy" id="1109443"/>
    <lineage>
        <taxon>Eukaryota</taxon>
        <taxon>Fungi</taxon>
        <taxon>Dikarya</taxon>
        <taxon>Basidiomycota</taxon>
        <taxon>Agaricomycotina</taxon>
        <taxon>Agaricomycetes</taxon>
        <taxon>Sebacinales</taxon>
        <taxon>Serendipitaceae</taxon>
        <taxon>Serendipita</taxon>
    </lineage>
</organism>
<evidence type="ECO:0000313" key="10">
    <source>
        <dbReference type="Proteomes" id="UP000007148"/>
    </source>
</evidence>
<feature type="region of interest" description="Disordered" evidence="7">
    <location>
        <begin position="640"/>
        <end position="713"/>
    </location>
</feature>
<dbReference type="eggNOG" id="KOG1318">
    <property type="taxonomic scope" value="Eukaryota"/>
</dbReference>
<feature type="compositionally biased region" description="Acidic residues" evidence="7">
    <location>
        <begin position="288"/>
        <end position="297"/>
    </location>
</feature>
<dbReference type="InterPro" id="IPR036638">
    <property type="entry name" value="HLH_DNA-bd_sf"/>
</dbReference>
<evidence type="ECO:0000256" key="5">
    <source>
        <dbReference type="ARBA" id="ARBA00023242"/>
    </source>
</evidence>
<comment type="subcellular location">
    <subcellularLocation>
        <location evidence="1">Nucleus</location>
    </subcellularLocation>
</comment>
<dbReference type="GO" id="GO:0000978">
    <property type="term" value="F:RNA polymerase II cis-regulatory region sequence-specific DNA binding"/>
    <property type="evidence" value="ECO:0007669"/>
    <property type="project" value="TreeGrafter"/>
</dbReference>
<dbReference type="Pfam" id="PF00010">
    <property type="entry name" value="HLH"/>
    <property type="match status" value="1"/>
</dbReference>
<proteinExistence type="predicted"/>
<keyword evidence="4" id="KW-0804">Transcription</keyword>
<feature type="compositionally biased region" description="Polar residues" evidence="7">
    <location>
        <begin position="123"/>
        <end position="133"/>
    </location>
</feature>
<feature type="region of interest" description="Disordered" evidence="7">
    <location>
        <begin position="120"/>
        <end position="386"/>
    </location>
</feature>
<dbReference type="PANTHER" id="PTHR45776:SF2">
    <property type="entry name" value="MIP04163P"/>
    <property type="match status" value="1"/>
</dbReference>
<evidence type="ECO:0000256" key="1">
    <source>
        <dbReference type="ARBA" id="ARBA00004123"/>
    </source>
</evidence>
<keyword evidence="3" id="KW-0238">DNA-binding</keyword>
<evidence type="ECO:0000259" key="8">
    <source>
        <dbReference type="PROSITE" id="PS50888"/>
    </source>
</evidence>
<keyword evidence="5" id="KW-0539">Nucleus</keyword>
<dbReference type="GO" id="GO:0000981">
    <property type="term" value="F:DNA-binding transcription factor activity, RNA polymerase II-specific"/>
    <property type="evidence" value="ECO:0007669"/>
    <property type="project" value="TreeGrafter"/>
</dbReference>
<evidence type="ECO:0000256" key="4">
    <source>
        <dbReference type="ARBA" id="ARBA00023163"/>
    </source>
</evidence>
<evidence type="ECO:0000256" key="3">
    <source>
        <dbReference type="ARBA" id="ARBA00023125"/>
    </source>
</evidence>
<keyword evidence="10" id="KW-1185">Reference proteome</keyword>
<evidence type="ECO:0000256" key="7">
    <source>
        <dbReference type="SAM" id="MobiDB-lite"/>
    </source>
</evidence>
<sequence length="713" mass="74866">MASRIFATNHDSLCWPMSSYLFPTSFPKVRQEGFHTQQSSSSSSSTPGPQSGPQRTLAAQPQAQQSFPAPNAFDPNAIYTTGALFAAHPTTADPFARRFEQQQQSQQPHAASLDIHDELSFLNPPTSATSESFQHPRPHDIFGVNQQHYPSLSLPPSRALYPRDDFNSTTAASLHNSYGRSDYFPPNQQQQHAAANNQNATGTPSDGTRHPNDLTPQQQQQQQQQQFGLVASAIGNPNTPLDNFNPGGEQAATTGVTRSRSRSRSKVSASRSRVSKRPSIAAAPPREEGDESPDQDGVESVRSRPSAIVIPGHPGHHQHHNSQHSFSSYHTAGGTHPTSPATWGFSHGADGQSYAHSFGTPGTLGPGQSPTAHSGSPPPSANQDAAAKLALANEKRRKRRESHNAVERRRRDNINEKIQELAMLLPEEWLDQATVGGNSGAKGGANGNGFGGPSIAGILSGTVSGAALGGDEDTKEIKANKGVILRNSVEYIKNLVQLVQVQRTRNQQLESELAQYRNRFGNMMGVSNGGNMALGGSGMSPPANGNVLQAGGANMNTQEDDANGMVGFLSSPDAFAMKNIFANAGIGPLETLGTGGAGAGMMQITGMEGIETSPGAASTLGSGMHMNYVNFGGAGTGLSAGASPNAQSQGGQGPNNTSGGGNGGLPAMLIDATSPSTGSGENDEQEDDDRPRGRATTRFPAGVGKHEEDMPTL</sequence>
<feature type="compositionally biased region" description="Basic and acidic residues" evidence="7">
    <location>
        <begin position="402"/>
        <end position="411"/>
    </location>
</feature>
<reference evidence="9 10" key="1">
    <citation type="journal article" date="2011" name="PLoS Pathog.">
        <title>Endophytic Life Strategies Decoded by Genome and Transcriptome Analyses of the Mutualistic Root Symbiont Piriformospora indica.</title>
        <authorList>
            <person name="Zuccaro A."/>
            <person name="Lahrmann U."/>
            <person name="Guldener U."/>
            <person name="Langen G."/>
            <person name="Pfiffi S."/>
            <person name="Biedenkopf D."/>
            <person name="Wong P."/>
            <person name="Samans B."/>
            <person name="Grimm C."/>
            <person name="Basiewicz M."/>
            <person name="Murat C."/>
            <person name="Martin F."/>
            <person name="Kogel K.H."/>
        </authorList>
    </citation>
    <scope>NUCLEOTIDE SEQUENCE [LARGE SCALE GENOMIC DNA]</scope>
    <source>
        <strain evidence="9 10">DSM 11827</strain>
    </source>
</reference>
<dbReference type="HOGENOM" id="CLU_387377_0_0_1"/>
<feature type="compositionally biased region" description="Low complexity" evidence="7">
    <location>
        <begin position="187"/>
        <end position="200"/>
    </location>
</feature>
<feature type="domain" description="BHLH" evidence="8">
    <location>
        <begin position="398"/>
        <end position="495"/>
    </location>
</feature>
<dbReference type="Gene3D" id="4.10.280.10">
    <property type="entry name" value="Helix-loop-helix DNA-binding domain"/>
    <property type="match status" value="1"/>
</dbReference>
<dbReference type="InterPro" id="IPR011598">
    <property type="entry name" value="bHLH_dom"/>
</dbReference>
<feature type="compositionally biased region" description="Polar residues" evidence="7">
    <location>
        <begin position="167"/>
        <end position="179"/>
    </location>
</feature>
<accession>G4TP42</accession>
<keyword evidence="2" id="KW-0805">Transcription regulation</keyword>
<feature type="region of interest" description="Disordered" evidence="7">
    <location>
        <begin position="392"/>
        <end position="411"/>
    </location>
</feature>
<dbReference type="CDD" id="cd11387">
    <property type="entry name" value="bHLHzip_USF_MITF"/>
    <property type="match status" value="1"/>
</dbReference>
<comment type="caution">
    <text evidence="9">The sequence shown here is derived from an EMBL/GenBank/DDBJ whole genome shotgun (WGS) entry which is preliminary data.</text>
</comment>
<name>G4TP42_SERID</name>
<dbReference type="InParanoid" id="G4TP42"/>
<dbReference type="GO" id="GO:0005634">
    <property type="term" value="C:nucleus"/>
    <property type="evidence" value="ECO:0007669"/>
    <property type="project" value="UniProtKB-SubCell"/>
</dbReference>